<evidence type="ECO:0000256" key="1">
    <source>
        <dbReference type="SAM" id="MobiDB-lite"/>
    </source>
</evidence>
<reference evidence="2" key="3">
    <citation type="submission" date="2016-07" db="EMBL/GenBank/DDBJ databases">
        <title>Evolution of pathogenesis and genome organization in the Tremellales.</title>
        <authorList>
            <person name="Cuomo C."/>
            <person name="Litvintseva A."/>
            <person name="Heitman J."/>
            <person name="Chen Y."/>
            <person name="Sun S."/>
            <person name="Springer D."/>
            <person name="Dromer F."/>
            <person name="Young S."/>
            <person name="Zeng Q."/>
            <person name="Chapman S."/>
            <person name="Gujja S."/>
            <person name="Saif S."/>
            <person name="Birren B."/>
        </authorList>
    </citation>
    <scope>NUCLEOTIDE SEQUENCE</scope>
    <source>
        <strain evidence="2">CBS 10737</strain>
    </source>
</reference>
<protein>
    <submittedName>
        <fullName evidence="2">Uncharacterized protein</fullName>
    </submittedName>
</protein>
<dbReference type="RefSeq" id="XP_019014777.1">
    <property type="nucleotide sequence ID" value="XM_019152639.1"/>
</dbReference>
<accession>A0A1B9ID21</accession>
<evidence type="ECO:0000313" key="4">
    <source>
        <dbReference type="Proteomes" id="UP000094020"/>
    </source>
</evidence>
<dbReference type="KEGG" id="kpin:30169232"/>
<organism evidence="2">
    <name type="scientific">Kwoniella pini CBS 10737</name>
    <dbReference type="NCBI Taxonomy" id="1296096"/>
    <lineage>
        <taxon>Eukaryota</taxon>
        <taxon>Fungi</taxon>
        <taxon>Dikarya</taxon>
        <taxon>Basidiomycota</taxon>
        <taxon>Agaricomycotina</taxon>
        <taxon>Tremellomycetes</taxon>
        <taxon>Tremellales</taxon>
        <taxon>Cryptococcaceae</taxon>
        <taxon>Kwoniella</taxon>
    </lineage>
</organism>
<dbReference type="AlphaFoldDB" id="A0A1B9ID21"/>
<dbReference type="EMBL" id="KI894007">
    <property type="protein sequence ID" value="OCF53558.1"/>
    <property type="molecule type" value="Genomic_DNA"/>
</dbReference>
<keyword evidence="4" id="KW-1185">Reference proteome</keyword>
<dbReference type="EMBL" id="CP144519">
    <property type="protein sequence ID" value="WWC66563.1"/>
    <property type="molecule type" value="Genomic_DNA"/>
</dbReference>
<dbReference type="Proteomes" id="UP000094020">
    <property type="component" value="Chromosome 1"/>
</dbReference>
<sequence length="79" mass="8143">MPSTDTTGTSSALSRAISPFNPGRSSGESTTTTSTAGGTIVPSSREIGAQRLLRDIDDAAWTAGVGEVAPSHRYIFEGE</sequence>
<gene>
    <name evidence="2" type="ORF">I206_00863</name>
    <name evidence="3" type="ORF">I206_100466</name>
</gene>
<dbReference type="GeneID" id="30169232"/>
<name>A0A1B9ID21_9TREE</name>
<proteinExistence type="predicted"/>
<feature type="compositionally biased region" description="Polar residues" evidence="1">
    <location>
        <begin position="1"/>
        <end position="13"/>
    </location>
</feature>
<evidence type="ECO:0000313" key="2">
    <source>
        <dbReference type="EMBL" id="OCF53558.1"/>
    </source>
</evidence>
<feature type="compositionally biased region" description="Low complexity" evidence="1">
    <location>
        <begin position="23"/>
        <end position="39"/>
    </location>
</feature>
<reference evidence="3" key="2">
    <citation type="submission" date="2013-07" db="EMBL/GenBank/DDBJ databases">
        <authorList>
            <consortium name="The Broad Institute Genome Sequencing Platform"/>
            <person name="Cuomo C."/>
            <person name="Litvintseva A."/>
            <person name="Chen Y."/>
            <person name="Heitman J."/>
            <person name="Sun S."/>
            <person name="Springer D."/>
            <person name="Dromer F."/>
            <person name="Young S.K."/>
            <person name="Zeng Q."/>
            <person name="Gargeya S."/>
            <person name="Fitzgerald M."/>
            <person name="Abouelleil A."/>
            <person name="Alvarado L."/>
            <person name="Berlin A.M."/>
            <person name="Chapman S.B."/>
            <person name="Dewar J."/>
            <person name="Goldberg J."/>
            <person name="Griggs A."/>
            <person name="Gujja S."/>
            <person name="Hansen M."/>
            <person name="Howarth C."/>
            <person name="Imamovic A."/>
            <person name="Larimer J."/>
            <person name="McCowan C."/>
            <person name="Murphy C."/>
            <person name="Pearson M."/>
            <person name="Priest M."/>
            <person name="Roberts A."/>
            <person name="Saif S."/>
            <person name="Shea T."/>
            <person name="Sykes S."/>
            <person name="Wortman J."/>
            <person name="Nusbaum C."/>
            <person name="Birren B."/>
        </authorList>
    </citation>
    <scope>NUCLEOTIDE SEQUENCE</scope>
    <source>
        <strain evidence="3">CBS 10737</strain>
    </source>
</reference>
<reference evidence="3" key="4">
    <citation type="submission" date="2024-02" db="EMBL/GenBank/DDBJ databases">
        <title>Comparative genomics of Cryptococcus and Kwoniella reveals pathogenesis evolution and contrasting modes of karyotype evolution via chromosome fusion or intercentromeric recombination.</title>
        <authorList>
            <person name="Coelho M.A."/>
            <person name="David-Palma M."/>
            <person name="Shea T."/>
            <person name="Bowers K."/>
            <person name="McGinley-Smith S."/>
            <person name="Mohammad A.W."/>
            <person name="Gnirke A."/>
            <person name="Yurkov A.M."/>
            <person name="Nowrousian M."/>
            <person name="Sun S."/>
            <person name="Cuomo C.A."/>
            <person name="Heitman J."/>
        </authorList>
    </citation>
    <scope>NUCLEOTIDE SEQUENCE</scope>
    <source>
        <strain evidence="3">CBS 10737</strain>
    </source>
</reference>
<evidence type="ECO:0000313" key="3">
    <source>
        <dbReference type="EMBL" id="WWC66563.1"/>
    </source>
</evidence>
<reference evidence="2" key="1">
    <citation type="submission" date="2013-07" db="EMBL/GenBank/DDBJ databases">
        <title>The Genome Sequence of Cryptococcus pinus CBS10737.</title>
        <authorList>
            <consortium name="The Broad Institute Genome Sequencing Platform"/>
            <person name="Cuomo C."/>
            <person name="Litvintseva A."/>
            <person name="Chen Y."/>
            <person name="Heitman J."/>
            <person name="Sun S."/>
            <person name="Springer D."/>
            <person name="Dromer F."/>
            <person name="Young S.K."/>
            <person name="Zeng Q."/>
            <person name="Gargeya S."/>
            <person name="Fitzgerald M."/>
            <person name="Abouelleil A."/>
            <person name="Alvarado L."/>
            <person name="Berlin A.M."/>
            <person name="Chapman S.B."/>
            <person name="Dewar J."/>
            <person name="Goldberg J."/>
            <person name="Griggs A."/>
            <person name="Gujja S."/>
            <person name="Hansen M."/>
            <person name="Howarth C."/>
            <person name="Imamovic A."/>
            <person name="Larimer J."/>
            <person name="McCowan C."/>
            <person name="Murphy C."/>
            <person name="Pearson M."/>
            <person name="Priest M."/>
            <person name="Roberts A."/>
            <person name="Saif S."/>
            <person name="Shea T."/>
            <person name="Sykes S."/>
            <person name="Wortman J."/>
            <person name="Nusbaum C."/>
            <person name="Birren B."/>
        </authorList>
    </citation>
    <scope>NUCLEOTIDE SEQUENCE [LARGE SCALE GENOMIC DNA]</scope>
    <source>
        <strain evidence="2">CBS 10737</strain>
    </source>
</reference>
<feature type="region of interest" description="Disordered" evidence="1">
    <location>
        <begin position="1"/>
        <end position="44"/>
    </location>
</feature>